<feature type="chain" id="PRO_5044492638" evidence="1">
    <location>
        <begin position="27"/>
        <end position="156"/>
    </location>
</feature>
<keyword evidence="1" id="KW-0732">Signal</keyword>
<dbReference type="AlphaFoldDB" id="A0AB94IWY4"/>
<sequence length="156" mass="16426">MKKVGFPLRVAAVVVLAASLAAEGTAAPQDAETALPASGDEAVMEVAEPAPVGVPEPKPSAVGFEIMGPNGERTVVPLDRLEVREATGSLEGLDGGQLTLAVGGRRYVCPLLAECAFADEKGQPMNRAAFAQRFLRRYVRVEMERTTGTVLSCRAM</sequence>
<feature type="signal peptide" evidence="1">
    <location>
        <begin position="1"/>
        <end position="26"/>
    </location>
</feature>
<evidence type="ECO:0000313" key="2">
    <source>
        <dbReference type="EMBL" id="CBL28285.1"/>
    </source>
</evidence>
<proteinExistence type="predicted"/>
<protein>
    <submittedName>
        <fullName evidence="2">Uncharacterized protein</fullName>
    </submittedName>
</protein>
<keyword evidence="3" id="KW-1185">Reference proteome</keyword>
<gene>
    <name evidence="2" type="ORF">SY1_10910</name>
</gene>
<evidence type="ECO:0000256" key="1">
    <source>
        <dbReference type="SAM" id="SignalP"/>
    </source>
</evidence>
<name>A0AB94IWY4_9BACT</name>
<dbReference type="RefSeq" id="WP_015556432.1">
    <property type="nucleotide sequence ID" value="NC_021038.1"/>
</dbReference>
<organism evidence="2 3">
    <name type="scientific">Fretibacterium fastidiosum</name>
    <dbReference type="NCBI Taxonomy" id="651822"/>
    <lineage>
        <taxon>Bacteria</taxon>
        <taxon>Thermotogati</taxon>
        <taxon>Synergistota</taxon>
        <taxon>Synergistia</taxon>
        <taxon>Synergistales</taxon>
        <taxon>Aminobacteriaceae</taxon>
        <taxon>Fretibacterium</taxon>
    </lineage>
</organism>
<evidence type="ECO:0000313" key="3">
    <source>
        <dbReference type="Proteomes" id="UP000008957"/>
    </source>
</evidence>
<reference evidence="2 3" key="2">
    <citation type="submission" date="2010-03" db="EMBL/GenBank/DDBJ databases">
        <authorList>
            <person name="Pajon A."/>
        </authorList>
    </citation>
    <scope>NUCLEOTIDE SEQUENCE [LARGE SCALE GENOMIC DNA]</scope>
    <source>
        <strain evidence="2 3">SGP1</strain>
    </source>
</reference>
<dbReference type="EMBL" id="FP929056">
    <property type="protein sequence ID" value="CBL28285.1"/>
    <property type="molecule type" value="Genomic_DNA"/>
</dbReference>
<reference evidence="3" key="1">
    <citation type="submission" date="2010-03" db="EMBL/GenBank/DDBJ databases">
        <title>The genome sequence of Synergistetes sp. SGP1.</title>
        <authorList>
            <consortium name="metaHIT consortium -- http://www.metahit.eu/"/>
            <person name="Pajon A."/>
            <person name="Turner K."/>
            <person name="Parkhill J."/>
            <person name="Wade W."/>
            <person name="Vartoukian S."/>
        </authorList>
    </citation>
    <scope>NUCLEOTIDE SEQUENCE [LARGE SCALE GENOMIC DNA]</scope>
    <source>
        <strain evidence="3">SGP1</strain>
    </source>
</reference>
<dbReference type="Proteomes" id="UP000008957">
    <property type="component" value="Chromosome"/>
</dbReference>
<dbReference type="KEGG" id="sbr:SY1_10910"/>
<accession>A0AB94IWY4</accession>